<dbReference type="SUPFAM" id="SSF51695">
    <property type="entry name" value="PLC-like phosphodiesterases"/>
    <property type="match status" value="1"/>
</dbReference>
<evidence type="ECO:0000313" key="2">
    <source>
        <dbReference type="EMBL" id="NEW09752.1"/>
    </source>
</evidence>
<dbReference type="PROSITE" id="PS51704">
    <property type="entry name" value="GP_PDE"/>
    <property type="match status" value="1"/>
</dbReference>
<organism evidence="2">
    <name type="scientific">Paenibacillus sp. SYP-B3998</name>
    <dbReference type="NCBI Taxonomy" id="2678564"/>
    <lineage>
        <taxon>Bacteria</taxon>
        <taxon>Bacillati</taxon>
        <taxon>Bacillota</taxon>
        <taxon>Bacilli</taxon>
        <taxon>Bacillales</taxon>
        <taxon>Paenibacillaceae</taxon>
        <taxon>Paenibacillus</taxon>
    </lineage>
</organism>
<sequence>MNWNSTDSTTPWVFAHRGSSAEAPENTMAAFLLAVEQKCDVIELDIHLTRDDQVIVCHDETLGRTTNGSGRIGELTLEEIKRVDAGSWFGQAFAGETVPLLEEVLKQVPKSIGLNIELKQTYDGRIVDPVINLLREYEQSQSVLFSSYDHKLLYQMKEKAPESRVSLVYDAKPVNPLRLIEDFGLDVFSVSLHDCMVDAEDVATIRRSGRHVIVWTVNEELAMRQMLDCGVSGIITDYPDALRRLIRI</sequence>
<dbReference type="AlphaFoldDB" id="A0A6G4A5V3"/>
<protein>
    <submittedName>
        <fullName evidence="2">Glycerophosphodiester phosphodiesterase</fullName>
    </submittedName>
</protein>
<comment type="caution">
    <text evidence="2">The sequence shown here is derived from an EMBL/GenBank/DDBJ whole genome shotgun (WGS) entry which is preliminary data.</text>
</comment>
<reference evidence="2" key="1">
    <citation type="submission" date="2020-02" db="EMBL/GenBank/DDBJ databases">
        <authorList>
            <person name="Shen X.-R."/>
            <person name="Zhang Y.-X."/>
        </authorList>
    </citation>
    <scope>NUCLEOTIDE SEQUENCE</scope>
    <source>
        <strain evidence="2">SYP-B3998</strain>
    </source>
</reference>
<feature type="domain" description="GP-PDE" evidence="1">
    <location>
        <begin position="11"/>
        <end position="246"/>
    </location>
</feature>
<dbReference type="InterPro" id="IPR017946">
    <property type="entry name" value="PLC-like_Pdiesterase_TIM-brl"/>
</dbReference>
<proteinExistence type="predicted"/>
<dbReference type="Pfam" id="PF03009">
    <property type="entry name" value="GDPD"/>
    <property type="match status" value="1"/>
</dbReference>
<dbReference type="GO" id="GO:0008081">
    <property type="term" value="F:phosphoric diester hydrolase activity"/>
    <property type="evidence" value="ECO:0007669"/>
    <property type="project" value="InterPro"/>
</dbReference>
<dbReference type="RefSeq" id="WP_163953884.1">
    <property type="nucleotide sequence ID" value="NZ_JAAIKC010000023.1"/>
</dbReference>
<name>A0A6G4A5V3_9BACL</name>
<dbReference type="PANTHER" id="PTHR46211">
    <property type="entry name" value="GLYCEROPHOSPHORYL DIESTER PHOSPHODIESTERASE"/>
    <property type="match status" value="1"/>
</dbReference>
<dbReference type="EMBL" id="JAAIKC010000023">
    <property type="protein sequence ID" value="NEW09752.1"/>
    <property type="molecule type" value="Genomic_DNA"/>
</dbReference>
<dbReference type="InterPro" id="IPR030395">
    <property type="entry name" value="GP_PDE_dom"/>
</dbReference>
<dbReference type="Gene3D" id="3.20.20.190">
    <property type="entry name" value="Phosphatidylinositol (PI) phosphodiesterase"/>
    <property type="match status" value="1"/>
</dbReference>
<evidence type="ECO:0000259" key="1">
    <source>
        <dbReference type="PROSITE" id="PS51704"/>
    </source>
</evidence>
<dbReference type="PANTHER" id="PTHR46211:SF1">
    <property type="entry name" value="GLYCEROPHOSPHODIESTER PHOSPHODIESTERASE, CYTOPLASMIC"/>
    <property type="match status" value="1"/>
</dbReference>
<dbReference type="GO" id="GO:0006629">
    <property type="term" value="P:lipid metabolic process"/>
    <property type="evidence" value="ECO:0007669"/>
    <property type="project" value="InterPro"/>
</dbReference>
<gene>
    <name evidence="2" type="ORF">GK047_27915</name>
</gene>
<accession>A0A6G4A5V3</accession>